<organism evidence="1 2">
    <name type="scientific">Linum trigynum</name>
    <dbReference type="NCBI Taxonomy" id="586398"/>
    <lineage>
        <taxon>Eukaryota</taxon>
        <taxon>Viridiplantae</taxon>
        <taxon>Streptophyta</taxon>
        <taxon>Embryophyta</taxon>
        <taxon>Tracheophyta</taxon>
        <taxon>Spermatophyta</taxon>
        <taxon>Magnoliopsida</taxon>
        <taxon>eudicotyledons</taxon>
        <taxon>Gunneridae</taxon>
        <taxon>Pentapetalae</taxon>
        <taxon>rosids</taxon>
        <taxon>fabids</taxon>
        <taxon>Malpighiales</taxon>
        <taxon>Linaceae</taxon>
        <taxon>Linum</taxon>
    </lineage>
</organism>
<dbReference type="EMBL" id="OZ034817">
    <property type="protein sequence ID" value="CAL1383296.1"/>
    <property type="molecule type" value="Genomic_DNA"/>
</dbReference>
<evidence type="ECO:0000313" key="2">
    <source>
        <dbReference type="Proteomes" id="UP001497516"/>
    </source>
</evidence>
<accession>A0AAV2EBG0</accession>
<gene>
    <name evidence="1" type="ORF">LTRI10_LOCUS24580</name>
</gene>
<dbReference type="Proteomes" id="UP001497516">
    <property type="component" value="Chromosome 4"/>
</dbReference>
<keyword evidence="2" id="KW-1185">Reference proteome</keyword>
<evidence type="ECO:0008006" key="3">
    <source>
        <dbReference type="Google" id="ProtNLM"/>
    </source>
</evidence>
<name>A0AAV2EBG0_9ROSI</name>
<proteinExistence type="predicted"/>
<protein>
    <recommendedName>
        <fullName evidence="3">RNase H type-1 domain-containing protein</fullName>
    </recommendedName>
</protein>
<dbReference type="AlphaFoldDB" id="A0AAV2EBG0"/>
<sequence length="117" mass="13308">MDKVDESMLEEWVVLLWFLWKERNAHMFNGVKLEESEIASRAHFLLEDYKKHQEPEEMPLAQLAQTRWRRPPLGHHSIATDAAVFPEGGAGLGVIVRDSDGSFILAAAKRIRGRLGT</sequence>
<reference evidence="1 2" key="1">
    <citation type="submission" date="2024-04" db="EMBL/GenBank/DDBJ databases">
        <authorList>
            <person name="Fracassetti M."/>
        </authorList>
    </citation>
    <scope>NUCLEOTIDE SEQUENCE [LARGE SCALE GENOMIC DNA]</scope>
</reference>
<evidence type="ECO:0000313" key="1">
    <source>
        <dbReference type="EMBL" id="CAL1383296.1"/>
    </source>
</evidence>